<dbReference type="RefSeq" id="WP_209654317.1">
    <property type="nucleotide sequence ID" value="NZ_CP047357.1"/>
</dbReference>
<comment type="caution">
    <text evidence="9">The sequence shown here is derived from an EMBL/GenBank/DDBJ whole genome shotgun (WGS) entry which is preliminary data.</text>
</comment>
<dbReference type="EMBL" id="JAGINY010000001">
    <property type="protein sequence ID" value="MBP2333709.1"/>
    <property type="molecule type" value="Genomic_DNA"/>
</dbReference>
<evidence type="ECO:0000256" key="5">
    <source>
        <dbReference type="ARBA" id="ARBA00023136"/>
    </source>
</evidence>
<dbReference type="Pfam" id="PF00482">
    <property type="entry name" value="T2SSF"/>
    <property type="match status" value="1"/>
</dbReference>
<gene>
    <name evidence="9" type="ORF">JOF33_002408</name>
</gene>
<protein>
    <submittedName>
        <fullName evidence="9">Pilus assembly protein TadC</fullName>
    </submittedName>
</protein>
<evidence type="ECO:0000313" key="9">
    <source>
        <dbReference type="EMBL" id="MBP2333709.1"/>
    </source>
</evidence>
<feature type="signal peptide" evidence="7">
    <location>
        <begin position="1"/>
        <end position="20"/>
    </location>
</feature>
<evidence type="ECO:0000256" key="2">
    <source>
        <dbReference type="ARBA" id="ARBA00022475"/>
    </source>
</evidence>
<name>A0ABS4UB57_9CORY</name>
<sequence length="226" mass="22491">MILALVLMAAAALVPTGVRAAERWPELAAADGGTTGAAGATGAKDGAEPLVRSHIGRSIRQFIRRRFGGGERAVDPMQLLDAASALDLLAACLSAGMPPGDAAAATATAASPRLSAPLHDVSMRLALGVASPWTVLEDLPELSDLVALARRAGDSGAAMSAGVAELAVARRTEAGDGAEATAERAGVLIAGPLALCFLPAFVVLGLIPTIAGLAESMLGSLTVGPT</sequence>
<organism evidence="9 10">
    <name type="scientific">Corynebacterium freneyi</name>
    <dbReference type="NCBI Taxonomy" id="134034"/>
    <lineage>
        <taxon>Bacteria</taxon>
        <taxon>Bacillati</taxon>
        <taxon>Actinomycetota</taxon>
        <taxon>Actinomycetes</taxon>
        <taxon>Mycobacteriales</taxon>
        <taxon>Corynebacteriaceae</taxon>
        <taxon>Corynebacterium</taxon>
    </lineage>
</organism>
<feature type="transmembrane region" description="Helical" evidence="6">
    <location>
        <begin position="185"/>
        <end position="207"/>
    </location>
</feature>
<comment type="subcellular location">
    <subcellularLocation>
        <location evidence="1">Cell membrane</location>
        <topology evidence="1">Multi-pass membrane protein</topology>
    </subcellularLocation>
</comment>
<keyword evidence="4 6" id="KW-1133">Transmembrane helix</keyword>
<feature type="domain" description="Type II secretion system protein GspF" evidence="8">
    <location>
        <begin position="86"/>
        <end position="205"/>
    </location>
</feature>
<evidence type="ECO:0000256" key="3">
    <source>
        <dbReference type="ARBA" id="ARBA00022692"/>
    </source>
</evidence>
<keyword evidence="7" id="KW-0732">Signal</keyword>
<keyword evidence="2" id="KW-1003">Cell membrane</keyword>
<dbReference type="InterPro" id="IPR018076">
    <property type="entry name" value="T2SS_GspF_dom"/>
</dbReference>
<accession>A0ABS4UB57</accession>
<dbReference type="PANTHER" id="PTHR35007">
    <property type="entry name" value="INTEGRAL MEMBRANE PROTEIN-RELATED"/>
    <property type="match status" value="1"/>
</dbReference>
<dbReference type="Proteomes" id="UP001519305">
    <property type="component" value="Unassembled WGS sequence"/>
</dbReference>
<evidence type="ECO:0000256" key="7">
    <source>
        <dbReference type="SAM" id="SignalP"/>
    </source>
</evidence>
<evidence type="ECO:0000313" key="10">
    <source>
        <dbReference type="Proteomes" id="UP001519305"/>
    </source>
</evidence>
<dbReference type="PANTHER" id="PTHR35007:SF3">
    <property type="entry name" value="POSSIBLE CONSERVED ALANINE RICH MEMBRANE PROTEIN"/>
    <property type="match status" value="1"/>
</dbReference>
<keyword evidence="10" id="KW-1185">Reference proteome</keyword>
<evidence type="ECO:0000256" key="1">
    <source>
        <dbReference type="ARBA" id="ARBA00004651"/>
    </source>
</evidence>
<proteinExistence type="predicted"/>
<feature type="chain" id="PRO_5045880108" evidence="7">
    <location>
        <begin position="21"/>
        <end position="226"/>
    </location>
</feature>
<evidence type="ECO:0000256" key="6">
    <source>
        <dbReference type="SAM" id="Phobius"/>
    </source>
</evidence>
<keyword evidence="5 6" id="KW-0472">Membrane</keyword>
<keyword evidence="3 6" id="KW-0812">Transmembrane</keyword>
<evidence type="ECO:0000256" key="4">
    <source>
        <dbReference type="ARBA" id="ARBA00022989"/>
    </source>
</evidence>
<evidence type="ECO:0000259" key="8">
    <source>
        <dbReference type="Pfam" id="PF00482"/>
    </source>
</evidence>
<reference evidence="9 10" key="1">
    <citation type="submission" date="2021-03" db="EMBL/GenBank/DDBJ databases">
        <title>Sequencing the genomes of 1000 actinobacteria strains.</title>
        <authorList>
            <person name="Klenk H.-P."/>
        </authorList>
    </citation>
    <scope>NUCLEOTIDE SEQUENCE [LARGE SCALE GENOMIC DNA]</scope>
    <source>
        <strain evidence="9 10">DSM 44506</strain>
    </source>
</reference>